<dbReference type="Proteomes" id="UP001501509">
    <property type="component" value="Unassembled WGS sequence"/>
</dbReference>
<gene>
    <name evidence="2" type="ORF">GCM10010411_58340</name>
</gene>
<feature type="region of interest" description="Disordered" evidence="1">
    <location>
        <begin position="124"/>
        <end position="147"/>
    </location>
</feature>
<sequence>MVLDGGGGGYGGFYLDSSWPGLEATKDVDIDKDEVERILKELRADYEGYSSGSGTVNDLQSKGNINTAHLGNYPAAQSLQASTQATYNQFTAQYNNFLNSYEAIITALENAVKGYKDMETNNTASANGVTTGNSSSKPTTGNTQSYA</sequence>
<evidence type="ECO:0008006" key="4">
    <source>
        <dbReference type="Google" id="ProtNLM"/>
    </source>
</evidence>
<name>A0ABN3Q3T2_9ACTN</name>
<keyword evidence="3" id="KW-1185">Reference proteome</keyword>
<comment type="caution">
    <text evidence="2">The sequence shown here is derived from an EMBL/GenBank/DDBJ whole genome shotgun (WGS) entry which is preliminary data.</text>
</comment>
<proteinExistence type="predicted"/>
<dbReference type="RefSeq" id="WP_344545657.1">
    <property type="nucleotide sequence ID" value="NZ_BAAATD010000008.1"/>
</dbReference>
<evidence type="ECO:0000313" key="3">
    <source>
        <dbReference type="Proteomes" id="UP001501509"/>
    </source>
</evidence>
<reference evidence="2 3" key="1">
    <citation type="journal article" date="2019" name="Int. J. Syst. Evol. Microbiol.">
        <title>The Global Catalogue of Microorganisms (GCM) 10K type strain sequencing project: providing services to taxonomists for standard genome sequencing and annotation.</title>
        <authorList>
            <consortium name="The Broad Institute Genomics Platform"/>
            <consortium name="The Broad Institute Genome Sequencing Center for Infectious Disease"/>
            <person name="Wu L."/>
            <person name="Ma J."/>
        </authorList>
    </citation>
    <scope>NUCLEOTIDE SEQUENCE [LARGE SCALE GENOMIC DNA]</scope>
    <source>
        <strain evidence="2 3">JCM 6833</strain>
    </source>
</reference>
<evidence type="ECO:0000313" key="2">
    <source>
        <dbReference type="EMBL" id="GAA2615643.1"/>
    </source>
</evidence>
<organism evidence="2 3">
    <name type="scientific">Actinomadura fulvescens</name>
    <dbReference type="NCBI Taxonomy" id="46160"/>
    <lineage>
        <taxon>Bacteria</taxon>
        <taxon>Bacillati</taxon>
        <taxon>Actinomycetota</taxon>
        <taxon>Actinomycetes</taxon>
        <taxon>Streptosporangiales</taxon>
        <taxon>Thermomonosporaceae</taxon>
        <taxon>Actinomadura</taxon>
    </lineage>
</organism>
<protein>
    <recommendedName>
        <fullName evidence="4">WXG100 family type VII secretion target</fullName>
    </recommendedName>
</protein>
<evidence type="ECO:0000256" key="1">
    <source>
        <dbReference type="SAM" id="MobiDB-lite"/>
    </source>
</evidence>
<accession>A0ABN3Q3T2</accession>
<dbReference type="EMBL" id="BAAATD010000008">
    <property type="protein sequence ID" value="GAA2615643.1"/>
    <property type="molecule type" value="Genomic_DNA"/>
</dbReference>